<reference evidence="4 5" key="1">
    <citation type="journal article" date="2019" name="New Phytol.">
        <title>Comparative genomics reveals unique wood-decay strategies and fruiting body development in the Schizophyllaceae.</title>
        <authorList>
            <person name="Almasi E."/>
            <person name="Sahu N."/>
            <person name="Krizsan K."/>
            <person name="Balint B."/>
            <person name="Kovacs G.M."/>
            <person name="Kiss B."/>
            <person name="Cseklye J."/>
            <person name="Drula E."/>
            <person name="Henrissat B."/>
            <person name="Nagy I."/>
            <person name="Chovatia M."/>
            <person name="Adam C."/>
            <person name="LaButti K."/>
            <person name="Lipzen A."/>
            <person name="Riley R."/>
            <person name="Grigoriev I.V."/>
            <person name="Nagy L.G."/>
        </authorList>
    </citation>
    <scope>NUCLEOTIDE SEQUENCE [LARGE SCALE GENOMIC DNA]</scope>
    <source>
        <strain evidence="4 5">NL-1724</strain>
    </source>
</reference>
<dbReference type="PROSITE" id="PS50157">
    <property type="entry name" value="ZINC_FINGER_C2H2_2"/>
    <property type="match status" value="1"/>
</dbReference>
<comment type="caution">
    <text evidence="4">The sequence shown here is derived from an EMBL/GenBank/DDBJ whole genome shotgun (WGS) entry which is preliminary data.</text>
</comment>
<gene>
    <name evidence="4" type="ORF">BD626DRAFT_486299</name>
</gene>
<organism evidence="4 5">
    <name type="scientific">Schizophyllum amplum</name>
    <dbReference type="NCBI Taxonomy" id="97359"/>
    <lineage>
        <taxon>Eukaryota</taxon>
        <taxon>Fungi</taxon>
        <taxon>Dikarya</taxon>
        <taxon>Basidiomycota</taxon>
        <taxon>Agaricomycotina</taxon>
        <taxon>Agaricomycetes</taxon>
        <taxon>Agaricomycetidae</taxon>
        <taxon>Agaricales</taxon>
        <taxon>Schizophyllaceae</taxon>
        <taxon>Schizophyllum</taxon>
    </lineage>
</organism>
<name>A0A550CMF7_9AGAR</name>
<feature type="domain" description="C2H2-type" evidence="3">
    <location>
        <begin position="40"/>
        <end position="70"/>
    </location>
</feature>
<evidence type="ECO:0000259" key="3">
    <source>
        <dbReference type="PROSITE" id="PS50157"/>
    </source>
</evidence>
<dbReference type="EMBL" id="VDMD01000004">
    <property type="protein sequence ID" value="TRM65944.1"/>
    <property type="molecule type" value="Genomic_DNA"/>
</dbReference>
<keyword evidence="1" id="KW-0862">Zinc</keyword>
<accession>A0A550CMF7</accession>
<dbReference type="InterPro" id="IPR013087">
    <property type="entry name" value="Znf_C2H2_type"/>
</dbReference>
<dbReference type="GO" id="GO:0008270">
    <property type="term" value="F:zinc ion binding"/>
    <property type="evidence" value="ECO:0007669"/>
    <property type="project" value="UniProtKB-KW"/>
</dbReference>
<proteinExistence type="predicted"/>
<feature type="region of interest" description="Disordered" evidence="2">
    <location>
        <begin position="1"/>
        <end position="20"/>
    </location>
</feature>
<keyword evidence="1" id="KW-0479">Metal-binding</keyword>
<evidence type="ECO:0000313" key="4">
    <source>
        <dbReference type="EMBL" id="TRM65944.1"/>
    </source>
</evidence>
<evidence type="ECO:0000256" key="2">
    <source>
        <dbReference type="SAM" id="MobiDB-lite"/>
    </source>
</evidence>
<protein>
    <recommendedName>
        <fullName evidence="3">C2H2-type domain-containing protein</fullName>
    </recommendedName>
</protein>
<evidence type="ECO:0000256" key="1">
    <source>
        <dbReference type="PROSITE-ProRule" id="PRU00042"/>
    </source>
</evidence>
<keyword evidence="5" id="KW-1185">Reference proteome</keyword>
<dbReference type="PROSITE" id="PS00028">
    <property type="entry name" value="ZINC_FINGER_C2H2_1"/>
    <property type="match status" value="1"/>
</dbReference>
<dbReference type="OrthoDB" id="3222551at2759"/>
<dbReference type="AlphaFoldDB" id="A0A550CMF7"/>
<keyword evidence="1" id="KW-0863">Zinc-finger</keyword>
<dbReference type="Proteomes" id="UP000320762">
    <property type="component" value="Unassembled WGS sequence"/>
</dbReference>
<feature type="region of interest" description="Disordered" evidence="2">
    <location>
        <begin position="62"/>
        <end position="84"/>
    </location>
</feature>
<sequence length="84" mass="9544">MLPSVLPSKPSVRDVSSTKEDIENAAKLAKVTSPEETALFICAYADCNRLYPKRDRLMLHRKRDHQTEDEGEIITWNEEAQGAQ</sequence>
<evidence type="ECO:0000313" key="5">
    <source>
        <dbReference type="Proteomes" id="UP000320762"/>
    </source>
</evidence>